<keyword evidence="8" id="KW-1133">Transmembrane helix</keyword>
<feature type="compositionally biased region" description="Low complexity" evidence="10">
    <location>
        <begin position="170"/>
        <end position="179"/>
    </location>
</feature>
<evidence type="ECO:0000256" key="7">
    <source>
        <dbReference type="ARBA" id="ARBA00022927"/>
    </source>
</evidence>
<dbReference type="PROSITE" id="PS52015">
    <property type="entry name" value="TONB_CTD"/>
    <property type="match status" value="1"/>
</dbReference>
<evidence type="ECO:0000313" key="13">
    <source>
        <dbReference type="Proteomes" id="UP000638981"/>
    </source>
</evidence>
<dbReference type="AlphaFoldDB" id="A0A918WQ06"/>
<dbReference type="GO" id="GO:0098797">
    <property type="term" value="C:plasma membrane protein complex"/>
    <property type="evidence" value="ECO:0007669"/>
    <property type="project" value="TreeGrafter"/>
</dbReference>
<dbReference type="PANTHER" id="PTHR33446:SF2">
    <property type="entry name" value="PROTEIN TONB"/>
    <property type="match status" value="1"/>
</dbReference>
<evidence type="ECO:0000256" key="9">
    <source>
        <dbReference type="ARBA" id="ARBA00023136"/>
    </source>
</evidence>
<evidence type="ECO:0000256" key="10">
    <source>
        <dbReference type="SAM" id="MobiDB-lite"/>
    </source>
</evidence>
<reference evidence="12" key="1">
    <citation type="journal article" date="2014" name="Int. J. Syst. Evol. Microbiol.">
        <title>Complete genome sequence of Corynebacterium casei LMG S-19264T (=DSM 44701T), isolated from a smear-ripened cheese.</title>
        <authorList>
            <consortium name="US DOE Joint Genome Institute (JGI-PGF)"/>
            <person name="Walter F."/>
            <person name="Albersmeier A."/>
            <person name="Kalinowski J."/>
            <person name="Ruckert C."/>
        </authorList>
    </citation>
    <scope>NUCLEOTIDE SEQUENCE</scope>
    <source>
        <strain evidence="12">KCTC 23310</strain>
    </source>
</reference>
<protein>
    <recommendedName>
        <fullName evidence="11">TonB C-terminal domain-containing protein</fullName>
    </recommendedName>
</protein>
<dbReference type="EMBL" id="BMYJ01000010">
    <property type="protein sequence ID" value="GHC63333.1"/>
    <property type="molecule type" value="Genomic_DNA"/>
</dbReference>
<dbReference type="InterPro" id="IPR051045">
    <property type="entry name" value="TonB-dependent_transducer"/>
</dbReference>
<sequence>MRQAGRIQGLVALGLALGLHGAAFALMPSDSGAATAAGAGGEALVSMAAVAPVVAVEQVTDDLAALIKEWEAPPPVVETMPETPVAPVALPEMPELAPITPMPDMPASVALPVMDAAPVADKAPVAPEPVPELVPEPEPVKKPEPKPEPKKERAEPKREKPKKEKPVQPQAGSEGQVAAGSGGGATAGDGGKAQAATGAKGQDSIKAEWGATIRARVERRKSYPRGADGAQGRVKLRLTVDTGGNLVGVGITQSSGNAALDQAAVKAVQSARFPAAPKGLAAGQYSFNLPLDFKR</sequence>
<feature type="compositionally biased region" description="Gly residues" evidence="10">
    <location>
        <begin position="180"/>
        <end position="191"/>
    </location>
</feature>
<dbReference type="GO" id="GO:0015031">
    <property type="term" value="P:protein transport"/>
    <property type="evidence" value="ECO:0007669"/>
    <property type="project" value="UniProtKB-KW"/>
</dbReference>
<feature type="compositionally biased region" description="Low complexity" evidence="10">
    <location>
        <begin position="192"/>
        <end position="202"/>
    </location>
</feature>
<dbReference type="InterPro" id="IPR037682">
    <property type="entry name" value="TonB_C"/>
</dbReference>
<evidence type="ECO:0000256" key="6">
    <source>
        <dbReference type="ARBA" id="ARBA00022692"/>
    </source>
</evidence>
<keyword evidence="13" id="KW-1185">Reference proteome</keyword>
<evidence type="ECO:0000313" key="12">
    <source>
        <dbReference type="EMBL" id="GHC63333.1"/>
    </source>
</evidence>
<dbReference type="RefSeq" id="WP_189412492.1">
    <property type="nucleotide sequence ID" value="NZ_BMYJ01000010.1"/>
</dbReference>
<keyword evidence="4" id="KW-1003">Cell membrane</keyword>
<keyword evidence="9" id="KW-0472">Membrane</keyword>
<evidence type="ECO:0000259" key="11">
    <source>
        <dbReference type="PROSITE" id="PS52015"/>
    </source>
</evidence>
<dbReference type="GO" id="GO:0031992">
    <property type="term" value="F:energy transducer activity"/>
    <property type="evidence" value="ECO:0007669"/>
    <property type="project" value="TreeGrafter"/>
</dbReference>
<dbReference type="GO" id="GO:0055085">
    <property type="term" value="P:transmembrane transport"/>
    <property type="evidence" value="ECO:0007669"/>
    <property type="project" value="InterPro"/>
</dbReference>
<evidence type="ECO:0000256" key="4">
    <source>
        <dbReference type="ARBA" id="ARBA00022475"/>
    </source>
</evidence>
<feature type="compositionally biased region" description="Pro residues" evidence="10">
    <location>
        <begin position="126"/>
        <end position="137"/>
    </location>
</feature>
<organism evidence="12 13">
    <name type="scientific">Neogemmobacter tilapiae</name>
    <dbReference type="NCBI Taxonomy" id="875041"/>
    <lineage>
        <taxon>Bacteria</taxon>
        <taxon>Pseudomonadati</taxon>
        <taxon>Pseudomonadota</taxon>
        <taxon>Alphaproteobacteria</taxon>
        <taxon>Rhodobacterales</taxon>
        <taxon>Paracoccaceae</taxon>
        <taxon>Neogemmobacter</taxon>
    </lineage>
</organism>
<accession>A0A918WQ06</accession>
<keyword evidence="3" id="KW-0813">Transport</keyword>
<dbReference type="InterPro" id="IPR006260">
    <property type="entry name" value="TonB/TolA_C"/>
</dbReference>
<dbReference type="Gene3D" id="3.30.1150.10">
    <property type="match status" value="1"/>
</dbReference>
<evidence type="ECO:0000256" key="8">
    <source>
        <dbReference type="ARBA" id="ARBA00022989"/>
    </source>
</evidence>
<keyword evidence="7" id="KW-0653">Protein transport</keyword>
<comment type="caution">
    <text evidence="12">The sequence shown here is derived from an EMBL/GenBank/DDBJ whole genome shotgun (WGS) entry which is preliminary data.</text>
</comment>
<dbReference type="NCBIfam" id="TIGR01352">
    <property type="entry name" value="tonB_Cterm"/>
    <property type="match status" value="1"/>
</dbReference>
<evidence type="ECO:0000256" key="3">
    <source>
        <dbReference type="ARBA" id="ARBA00022448"/>
    </source>
</evidence>
<feature type="region of interest" description="Disordered" evidence="10">
    <location>
        <begin position="123"/>
        <end position="203"/>
    </location>
</feature>
<feature type="domain" description="TonB C-terminal" evidence="11">
    <location>
        <begin position="208"/>
        <end position="295"/>
    </location>
</feature>
<dbReference type="SUPFAM" id="SSF74653">
    <property type="entry name" value="TolA/TonB C-terminal domain"/>
    <property type="match status" value="1"/>
</dbReference>
<evidence type="ECO:0000256" key="5">
    <source>
        <dbReference type="ARBA" id="ARBA00022519"/>
    </source>
</evidence>
<comment type="subcellular location">
    <subcellularLocation>
        <location evidence="1">Cell inner membrane</location>
        <topology evidence="1">Single-pass membrane protein</topology>
        <orientation evidence="1">Periplasmic side</orientation>
    </subcellularLocation>
</comment>
<proteinExistence type="inferred from homology"/>
<evidence type="ECO:0000256" key="1">
    <source>
        <dbReference type="ARBA" id="ARBA00004383"/>
    </source>
</evidence>
<gene>
    <name evidence="12" type="ORF">GCM10007315_29450</name>
</gene>
<comment type="similarity">
    <text evidence="2">Belongs to the TonB family.</text>
</comment>
<name>A0A918WQ06_9RHOB</name>
<evidence type="ECO:0000256" key="2">
    <source>
        <dbReference type="ARBA" id="ARBA00006555"/>
    </source>
</evidence>
<keyword evidence="5" id="KW-0997">Cell inner membrane</keyword>
<dbReference type="Pfam" id="PF03544">
    <property type="entry name" value="TonB_C"/>
    <property type="match status" value="1"/>
</dbReference>
<dbReference type="PANTHER" id="PTHR33446">
    <property type="entry name" value="PROTEIN TONB-RELATED"/>
    <property type="match status" value="1"/>
</dbReference>
<reference evidence="12" key="2">
    <citation type="submission" date="2020-09" db="EMBL/GenBank/DDBJ databases">
        <authorList>
            <person name="Sun Q."/>
            <person name="Kim S."/>
        </authorList>
    </citation>
    <scope>NUCLEOTIDE SEQUENCE</scope>
    <source>
        <strain evidence="12">KCTC 23310</strain>
    </source>
</reference>
<keyword evidence="6" id="KW-0812">Transmembrane</keyword>
<dbReference type="Proteomes" id="UP000638981">
    <property type="component" value="Unassembled WGS sequence"/>
</dbReference>
<feature type="compositionally biased region" description="Basic and acidic residues" evidence="10">
    <location>
        <begin position="138"/>
        <end position="166"/>
    </location>
</feature>